<reference evidence="1 2" key="1">
    <citation type="submission" date="2011-04" db="EMBL/GenBank/DDBJ databases">
        <title>The complete genome of Selenomonas sputigena DSM 20758.</title>
        <authorList>
            <consortium name="US DOE Joint Genome Institute (JGI-PGF)"/>
            <person name="Lucas S."/>
            <person name="Copeland A."/>
            <person name="Lapidus A."/>
            <person name="Bruce D."/>
            <person name="Goodwin L."/>
            <person name="Pitluck S."/>
            <person name="Peters L."/>
            <person name="Kyrpides N."/>
            <person name="Mavromatis K."/>
            <person name="Ivanova N."/>
            <person name="Ovchinnikova G."/>
            <person name="Teshima H."/>
            <person name="Detter J.C."/>
            <person name="Tapia R."/>
            <person name="Han C."/>
            <person name="Land M."/>
            <person name="Hauser L."/>
            <person name="Markowitz V."/>
            <person name="Cheng J.-F."/>
            <person name="Hugenholtz P."/>
            <person name="Woyke T."/>
            <person name="Wu D."/>
            <person name="Gronow S."/>
            <person name="Wellnitz S."/>
            <person name="Schneider S."/>
            <person name="Klenk H.-P."/>
            <person name="Eisen J.A."/>
        </authorList>
    </citation>
    <scope>NUCLEOTIDE SEQUENCE [LARGE SCALE GENOMIC DNA]</scope>
    <source>
        <strain evidence="2">ATCC 35185 / DSM 20758 / VPI D19B-28</strain>
    </source>
</reference>
<organism evidence="1 2">
    <name type="scientific">Selenomonas sputigena (strain ATCC 35185 / DSM 20758 / CCUG 44933 / VPI D19B-28)</name>
    <dbReference type="NCBI Taxonomy" id="546271"/>
    <lineage>
        <taxon>Bacteria</taxon>
        <taxon>Bacillati</taxon>
        <taxon>Bacillota</taxon>
        <taxon>Negativicutes</taxon>
        <taxon>Selenomonadales</taxon>
        <taxon>Selenomonadaceae</taxon>
        <taxon>Selenomonas</taxon>
    </lineage>
</organism>
<dbReference type="AlphaFoldDB" id="F4EZA7"/>
<accession>F4EZA7</accession>
<dbReference type="Proteomes" id="UP000011124">
    <property type="component" value="Chromosome"/>
</dbReference>
<dbReference type="KEGG" id="ssg:Selsp_0696"/>
<dbReference type="HOGENOM" id="CLU_3066129_0_0_9"/>
<proteinExistence type="predicted"/>
<gene>
    <name evidence="1" type="ordered locus">Selsp_0696</name>
</gene>
<name>F4EZA7_SELS3</name>
<evidence type="ECO:0000313" key="2">
    <source>
        <dbReference type="Proteomes" id="UP000011124"/>
    </source>
</evidence>
<keyword evidence="2" id="KW-1185">Reference proteome</keyword>
<dbReference type="EMBL" id="CP002637">
    <property type="protein sequence ID" value="AEB99664.1"/>
    <property type="molecule type" value="Genomic_DNA"/>
</dbReference>
<sequence>MVQIWLMRQHLFALLGRLDSKSQKNHKMSCGGGHLCYHERYTAYISKDVADLP</sequence>
<protein>
    <submittedName>
        <fullName evidence="1">Uncharacterized protein</fullName>
    </submittedName>
</protein>
<evidence type="ECO:0000313" key="1">
    <source>
        <dbReference type="EMBL" id="AEB99664.1"/>
    </source>
</evidence>